<sequence>MGETQIDKFGKLIVNYCVNVKPKDEVNIITTPASIEAARSIYKYTVMSGGYPRVILNDDYMTELFYRFAPEELLTHYSRIDEFMLENIDVSIRIIAPLHSKPLVNIDPNRLSLRDKATRKLSEIFMRRDGEGSLRWVVTIYPTPASAQEANMSPIEWEELVFNALKLTHPDPVKAWQEQAAAQEIIIEKISKIKELRIVGPGTDLYLRVDNRKWINDDGKNNMPGGEVFTAPIEDSVEGKILFDIPSLWRGSEIRNVKLVFSKGEVVDYDAEVGKSLLEKILSVDEGARRLGEFAFGLNYDINKPSKVILLDEKIGGTIHMALGATYLSTGGTNSSSIHWDMIKNMKNNAVIYGDGEVIYKDGLFLL</sequence>
<dbReference type="AlphaFoldDB" id="A0A7C1IFB0"/>
<evidence type="ECO:0000256" key="3">
    <source>
        <dbReference type="ARBA" id="ARBA00001947"/>
    </source>
</evidence>
<evidence type="ECO:0000256" key="7">
    <source>
        <dbReference type="ARBA" id="ARBA00022723"/>
    </source>
</evidence>
<dbReference type="GO" id="GO:0008237">
    <property type="term" value="F:metallopeptidase activity"/>
    <property type="evidence" value="ECO:0007669"/>
    <property type="project" value="UniProtKB-KW"/>
</dbReference>
<evidence type="ECO:0000256" key="4">
    <source>
        <dbReference type="ARBA" id="ARBA00008236"/>
    </source>
</evidence>
<comment type="cofactor">
    <cofactor evidence="2">
        <name>Mg(2+)</name>
        <dbReference type="ChEBI" id="CHEBI:18420"/>
    </cofactor>
</comment>
<dbReference type="InterPro" id="IPR035097">
    <property type="entry name" value="M29_N-terminal"/>
</dbReference>
<dbReference type="EMBL" id="DSDY01000083">
    <property type="protein sequence ID" value="HDS10471.1"/>
    <property type="molecule type" value="Genomic_DNA"/>
</dbReference>
<comment type="cofactor">
    <cofactor evidence="3">
        <name>Zn(2+)</name>
        <dbReference type="ChEBI" id="CHEBI:29105"/>
    </cofactor>
</comment>
<organism evidence="10">
    <name type="scientific">Fervidicoccus fontis</name>
    <dbReference type="NCBI Taxonomy" id="683846"/>
    <lineage>
        <taxon>Archaea</taxon>
        <taxon>Thermoproteota</taxon>
        <taxon>Thermoprotei</taxon>
        <taxon>Fervidicoccales</taxon>
        <taxon>Fervidicoccaceae</taxon>
        <taxon>Fervidicoccus</taxon>
    </lineage>
</organism>
<dbReference type="SUPFAM" id="SSF144052">
    <property type="entry name" value="Thermophilic metalloprotease-like"/>
    <property type="match status" value="1"/>
</dbReference>
<dbReference type="GO" id="GO:0046872">
    <property type="term" value="F:metal ion binding"/>
    <property type="evidence" value="ECO:0007669"/>
    <property type="project" value="UniProtKB-KW"/>
</dbReference>
<protein>
    <submittedName>
        <fullName evidence="10">Aminopeptidase</fullName>
    </submittedName>
</protein>
<dbReference type="Gene3D" id="3.40.1830.10">
    <property type="entry name" value="Thermophilic metalloprotease (M29)"/>
    <property type="match status" value="1"/>
</dbReference>
<accession>A0A7C1IFB0</accession>
<evidence type="ECO:0000313" key="10">
    <source>
        <dbReference type="EMBL" id="HDS10471.1"/>
    </source>
</evidence>
<keyword evidence="8" id="KW-0378">Hydrolase</keyword>
<evidence type="ECO:0000256" key="9">
    <source>
        <dbReference type="ARBA" id="ARBA00023049"/>
    </source>
</evidence>
<dbReference type="InterPro" id="IPR000787">
    <property type="entry name" value="Peptidase_M29"/>
</dbReference>
<gene>
    <name evidence="10" type="ORF">ENO04_02450</name>
</gene>
<comment type="caution">
    <text evidence="10">The sequence shown here is derived from an EMBL/GenBank/DDBJ whole genome shotgun (WGS) entry which is preliminary data.</text>
</comment>
<evidence type="ECO:0000256" key="5">
    <source>
        <dbReference type="ARBA" id="ARBA00022438"/>
    </source>
</evidence>
<keyword evidence="7" id="KW-0479">Metal-binding</keyword>
<evidence type="ECO:0000256" key="8">
    <source>
        <dbReference type="ARBA" id="ARBA00022801"/>
    </source>
</evidence>
<keyword evidence="6" id="KW-0645">Protease</keyword>
<evidence type="ECO:0000256" key="6">
    <source>
        <dbReference type="ARBA" id="ARBA00022670"/>
    </source>
</evidence>
<comment type="cofactor">
    <cofactor evidence="1">
        <name>Co(2+)</name>
        <dbReference type="ChEBI" id="CHEBI:48828"/>
    </cofactor>
</comment>
<dbReference type="GO" id="GO:0006508">
    <property type="term" value="P:proteolysis"/>
    <property type="evidence" value="ECO:0007669"/>
    <property type="project" value="UniProtKB-KW"/>
</dbReference>
<dbReference type="PANTHER" id="PTHR34448">
    <property type="entry name" value="AMINOPEPTIDASE"/>
    <property type="match status" value="1"/>
</dbReference>
<dbReference type="GO" id="GO:0004177">
    <property type="term" value="F:aminopeptidase activity"/>
    <property type="evidence" value="ECO:0007669"/>
    <property type="project" value="UniProtKB-KW"/>
</dbReference>
<dbReference type="PANTHER" id="PTHR34448:SF1">
    <property type="entry name" value="BLL6088 PROTEIN"/>
    <property type="match status" value="1"/>
</dbReference>
<reference evidence="10" key="1">
    <citation type="journal article" date="2020" name="mSystems">
        <title>Genome- and Community-Level Interaction Insights into Carbon Utilization and Element Cycling Functions of Hydrothermarchaeota in Hydrothermal Sediment.</title>
        <authorList>
            <person name="Zhou Z."/>
            <person name="Liu Y."/>
            <person name="Xu W."/>
            <person name="Pan J."/>
            <person name="Luo Z.H."/>
            <person name="Li M."/>
        </authorList>
    </citation>
    <scope>NUCLEOTIDE SEQUENCE [LARGE SCALE GENOMIC DNA]</scope>
    <source>
        <strain evidence="10">SpSt-123</strain>
    </source>
</reference>
<dbReference type="Pfam" id="PF02073">
    <property type="entry name" value="Peptidase_M29"/>
    <property type="match status" value="1"/>
</dbReference>
<evidence type="ECO:0000256" key="1">
    <source>
        <dbReference type="ARBA" id="ARBA00001941"/>
    </source>
</evidence>
<dbReference type="InterPro" id="IPR052170">
    <property type="entry name" value="M29_Exopeptidase"/>
</dbReference>
<keyword evidence="5 10" id="KW-0031">Aminopeptidase</keyword>
<comment type="similarity">
    <text evidence="4">Belongs to the peptidase M29 family.</text>
</comment>
<name>A0A7C1IFB0_9CREN</name>
<proteinExistence type="inferred from homology"/>
<keyword evidence="9" id="KW-0482">Metalloprotease</keyword>
<dbReference type="PRINTS" id="PR00919">
    <property type="entry name" value="THERMOPTASE"/>
</dbReference>
<evidence type="ECO:0000256" key="2">
    <source>
        <dbReference type="ARBA" id="ARBA00001946"/>
    </source>
</evidence>